<gene>
    <name evidence="2" type="ORF">HALOF300_03207</name>
</gene>
<accession>A0A7M4DM39</accession>
<evidence type="ECO:0000313" key="2">
    <source>
        <dbReference type="EMBL" id="VZO38371.1"/>
    </source>
</evidence>
<evidence type="ECO:0000313" key="3">
    <source>
        <dbReference type="Proteomes" id="UP000419743"/>
    </source>
</evidence>
<name>A0A7M4DM39_9MICO</name>
<dbReference type="RefSeq" id="WP_197522601.1">
    <property type="nucleotide sequence ID" value="NZ_CACRYJ010000046.1"/>
</dbReference>
<comment type="caution">
    <text evidence="2">The sequence shown here is derived from an EMBL/GenBank/DDBJ whole genome shotgun (WGS) entry which is preliminary data.</text>
</comment>
<sequence>MADVVQVRRAHPFETVVASFGLLLMVAQLPFYVAAGVVAPAWGALVLSIAWVTLFTLGLRWYRDHPSWVLLVPVLAAAVWITSVTVVEPYLGWGP</sequence>
<dbReference type="AlphaFoldDB" id="A0A7M4DM39"/>
<reference evidence="2 3" key="1">
    <citation type="submission" date="2019-11" db="EMBL/GenBank/DDBJ databases">
        <authorList>
            <person name="Criscuolo A."/>
        </authorList>
    </citation>
    <scope>NUCLEOTIDE SEQUENCE [LARGE SCALE GENOMIC DNA]</scope>
    <source>
        <strain evidence="2">CIP111667</strain>
    </source>
</reference>
<dbReference type="EMBL" id="CACRYJ010000046">
    <property type="protein sequence ID" value="VZO38371.1"/>
    <property type="molecule type" value="Genomic_DNA"/>
</dbReference>
<keyword evidence="3" id="KW-1185">Reference proteome</keyword>
<proteinExistence type="predicted"/>
<dbReference type="Proteomes" id="UP000419743">
    <property type="component" value="Unassembled WGS sequence"/>
</dbReference>
<evidence type="ECO:0000256" key="1">
    <source>
        <dbReference type="SAM" id="Phobius"/>
    </source>
</evidence>
<keyword evidence="1" id="KW-1133">Transmembrane helix</keyword>
<feature type="transmembrane region" description="Helical" evidence="1">
    <location>
        <begin position="12"/>
        <end position="35"/>
    </location>
</feature>
<protein>
    <submittedName>
        <fullName evidence="2">Uncharacterized protein</fullName>
    </submittedName>
</protein>
<feature type="transmembrane region" description="Helical" evidence="1">
    <location>
        <begin position="68"/>
        <end position="87"/>
    </location>
</feature>
<organism evidence="2 3">
    <name type="scientific">Occultella aeris</name>
    <dbReference type="NCBI Taxonomy" id="2761496"/>
    <lineage>
        <taxon>Bacteria</taxon>
        <taxon>Bacillati</taxon>
        <taxon>Actinomycetota</taxon>
        <taxon>Actinomycetes</taxon>
        <taxon>Micrococcales</taxon>
        <taxon>Ruaniaceae</taxon>
        <taxon>Occultella</taxon>
    </lineage>
</organism>
<feature type="transmembrane region" description="Helical" evidence="1">
    <location>
        <begin position="41"/>
        <end position="61"/>
    </location>
</feature>
<keyword evidence="1" id="KW-0812">Transmembrane</keyword>
<keyword evidence="1" id="KW-0472">Membrane</keyword>